<accession>A0A7S2VG81</accession>
<reference evidence="1" key="1">
    <citation type="submission" date="2021-01" db="EMBL/GenBank/DDBJ databases">
        <authorList>
            <person name="Corre E."/>
            <person name="Pelletier E."/>
            <person name="Niang G."/>
            <person name="Scheremetjew M."/>
            <person name="Finn R."/>
            <person name="Kale V."/>
            <person name="Holt S."/>
            <person name="Cochrane G."/>
            <person name="Meng A."/>
            <person name="Brown T."/>
            <person name="Cohen L."/>
        </authorList>
    </citation>
    <scope>NUCLEOTIDE SEQUENCE</scope>
    <source>
        <strain evidence="1">RCC3387</strain>
    </source>
</reference>
<evidence type="ECO:0000313" key="1">
    <source>
        <dbReference type="EMBL" id="CAD9629880.1"/>
    </source>
</evidence>
<dbReference type="EMBL" id="HBGW01077982">
    <property type="protein sequence ID" value="CAD9629880.1"/>
    <property type="molecule type" value="Transcribed_RNA"/>
</dbReference>
<protein>
    <submittedName>
        <fullName evidence="1">Uncharacterized protein</fullName>
    </submittedName>
</protein>
<dbReference type="PROSITE" id="PS51257">
    <property type="entry name" value="PROKAR_LIPOPROTEIN"/>
    <property type="match status" value="1"/>
</dbReference>
<proteinExistence type="predicted"/>
<gene>
    <name evidence="1" type="ORF">BRAN1462_LOCUS49550</name>
</gene>
<dbReference type="AlphaFoldDB" id="A0A7S2VG81"/>
<name>A0A7S2VG81_9DINO</name>
<organism evidence="1">
    <name type="scientific">Zooxanthella nutricula</name>
    <dbReference type="NCBI Taxonomy" id="1333877"/>
    <lineage>
        <taxon>Eukaryota</taxon>
        <taxon>Sar</taxon>
        <taxon>Alveolata</taxon>
        <taxon>Dinophyceae</taxon>
        <taxon>Peridiniales</taxon>
        <taxon>Peridiniales incertae sedis</taxon>
        <taxon>Zooxanthella</taxon>
    </lineage>
</organism>
<sequence length="211" mass="23418">MRAERLGLFTIIHEGEELLHFNNHLTSGGIACAMSHRKALMAAAQHPTADWSLIMEDDISGVVPCFDSVLAGVFAQLPQDWDTVLIGYHDSVGQLAQAHGDALAESWAMPSWKHDYGLYGLVVRTGVAQQIVERCFPVNGQVDKAITGWLVREGFNSFRVDPRNMLLTSPKSEESLDSDVQTMGEVESILERHGSVERYNEHILGERDLFA</sequence>